<feature type="region of interest" description="Disordered" evidence="1">
    <location>
        <begin position="59"/>
        <end position="94"/>
    </location>
</feature>
<dbReference type="OrthoDB" id="10494887at2759"/>
<protein>
    <submittedName>
        <fullName evidence="2">Uncharacterized protein</fullName>
    </submittedName>
</protein>
<proteinExistence type="predicted"/>
<reference evidence="2" key="1">
    <citation type="submission" date="2018-11" db="EMBL/GenBank/DDBJ databases">
        <authorList>
            <person name="Alioto T."/>
            <person name="Alioto T."/>
        </authorList>
    </citation>
    <scope>NUCLEOTIDE SEQUENCE</scope>
</reference>
<dbReference type="AlphaFoldDB" id="A0A8B6HMQ5"/>
<organism evidence="2 3">
    <name type="scientific">Mytilus galloprovincialis</name>
    <name type="common">Mediterranean mussel</name>
    <dbReference type="NCBI Taxonomy" id="29158"/>
    <lineage>
        <taxon>Eukaryota</taxon>
        <taxon>Metazoa</taxon>
        <taxon>Spiralia</taxon>
        <taxon>Lophotrochozoa</taxon>
        <taxon>Mollusca</taxon>
        <taxon>Bivalvia</taxon>
        <taxon>Autobranchia</taxon>
        <taxon>Pteriomorphia</taxon>
        <taxon>Mytilida</taxon>
        <taxon>Mytiloidea</taxon>
        <taxon>Mytilidae</taxon>
        <taxon>Mytilinae</taxon>
        <taxon>Mytilus</taxon>
    </lineage>
</organism>
<dbReference type="Proteomes" id="UP000596742">
    <property type="component" value="Unassembled WGS sequence"/>
</dbReference>
<accession>A0A8B6HMQ5</accession>
<evidence type="ECO:0000313" key="3">
    <source>
        <dbReference type="Proteomes" id="UP000596742"/>
    </source>
</evidence>
<evidence type="ECO:0000256" key="1">
    <source>
        <dbReference type="SAM" id="MobiDB-lite"/>
    </source>
</evidence>
<dbReference type="EMBL" id="UYJE01010285">
    <property type="protein sequence ID" value="VDI81622.1"/>
    <property type="molecule type" value="Genomic_DNA"/>
</dbReference>
<evidence type="ECO:0000313" key="2">
    <source>
        <dbReference type="EMBL" id="VDI81622.1"/>
    </source>
</evidence>
<keyword evidence="3" id="KW-1185">Reference proteome</keyword>
<feature type="region of interest" description="Disordered" evidence="1">
    <location>
        <begin position="107"/>
        <end position="133"/>
    </location>
</feature>
<name>A0A8B6HMQ5_MYTGA</name>
<comment type="caution">
    <text evidence="2">The sequence shown here is derived from an EMBL/GenBank/DDBJ whole genome shotgun (WGS) entry which is preliminary data.</text>
</comment>
<feature type="compositionally biased region" description="Basic and acidic residues" evidence="1">
    <location>
        <begin position="114"/>
        <end position="133"/>
    </location>
</feature>
<sequence>MRSCKVYLGTILFICCTIFRCRGLAFVNVRESQAIIVTSHLDNILFRDRRLASSIITNKLPNKLPEEGNSTKKLPNKLPEEGDRIHGNKTKRKNRLSVNGAIDSLSVMLNSQQNKKDHNKTENDQRKMKELGK</sequence>
<gene>
    <name evidence="2" type="ORF">MGAL_10B068269</name>
</gene>